<protein>
    <submittedName>
        <fullName evidence="1">Uncharacterized protein</fullName>
    </submittedName>
</protein>
<comment type="caution">
    <text evidence="1">The sequence shown here is derived from an EMBL/GenBank/DDBJ whole genome shotgun (WGS) entry which is preliminary data.</text>
</comment>
<sequence length="91" mass="10011">MFRRRVGMGDDDSGLGSMRLLSRQWTDLLSCAARGWMRVRLSREASAAGGSGRGRLRVRAGVWPARLGCACAGAAYSALWELRREATAFYD</sequence>
<reference evidence="1" key="2">
    <citation type="submission" date="2020-11" db="EMBL/GenBank/DDBJ databases">
        <authorList>
            <person name="McCartney M.A."/>
            <person name="Auch B."/>
            <person name="Kono T."/>
            <person name="Mallez S."/>
            <person name="Becker A."/>
            <person name="Gohl D.M."/>
            <person name="Silverstein K.A.T."/>
            <person name="Koren S."/>
            <person name="Bechman K.B."/>
            <person name="Herman A."/>
            <person name="Abrahante J.E."/>
            <person name="Garbe J."/>
        </authorList>
    </citation>
    <scope>NUCLEOTIDE SEQUENCE</scope>
    <source>
        <strain evidence="1">Duluth1</strain>
        <tissue evidence="1">Whole animal</tissue>
    </source>
</reference>
<dbReference type="Proteomes" id="UP000828390">
    <property type="component" value="Unassembled WGS sequence"/>
</dbReference>
<evidence type="ECO:0000313" key="1">
    <source>
        <dbReference type="EMBL" id="KAH3733621.1"/>
    </source>
</evidence>
<gene>
    <name evidence="1" type="ORF">DPMN_040053</name>
</gene>
<keyword evidence="2" id="KW-1185">Reference proteome</keyword>
<evidence type="ECO:0000313" key="2">
    <source>
        <dbReference type="Proteomes" id="UP000828390"/>
    </source>
</evidence>
<reference evidence="1" key="1">
    <citation type="journal article" date="2019" name="bioRxiv">
        <title>The Genome of the Zebra Mussel, Dreissena polymorpha: A Resource for Invasive Species Research.</title>
        <authorList>
            <person name="McCartney M.A."/>
            <person name="Auch B."/>
            <person name="Kono T."/>
            <person name="Mallez S."/>
            <person name="Zhang Y."/>
            <person name="Obille A."/>
            <person name="Becker A."/>
            <person name="Abrahante J.E."/>
            <person name="Garbe J."/>
            <person name="Badalamenti J.P."/>
            <person name="Herman A."/>
            <person name="Mangelson H."/>
            <person name="Liachko I."/>
            <person name="Sullivan S."/>
            <person name="Sone E.D."/>
            <person name="Koren S."/>
            <person name="Silverstein K.A.T."/>
            <person name="Beckman K.B."/>
            <person name="Gohl D.M."/>
        </authorList>
    </citation>
    <scope>NUCLEOTIDE SEQUENCE</scope>
    <source>
        <strain evidence="1">Duluth1</strain>
        <tissue evidence="1">Whole animal</tissue>
    </source>
</reference>
<dbReference type="AlphaFoldDB" id="A0A9D4CUC4"/>
<proteinExistence type="predicted"/>
<organism evidence="1 2">
    <name type="scientific">Dreissena polymorpha</name>
    <name type="common">Zebra mussel</name>
    <name type="synonym">Mytilus polymorpha</name>
    <dbReference type="NCBI Taxonomy" id="45954"/>
    <lineage>
        <taxon>Eukaryota</taxon>
        <taxon>Metazoa</taxon>
        <taxon>Spiralia</taxon>
        <taxon>Lophotrochozoa</taxon>
        <taxon>Mollusca</taxon>
        <taxon>Bivalvia</taxon>
        <taxon>Autobranchia</taxon>
        <taxon>Heteroconchia</taxon>
        <taxon>Euheterodonta</taxon>
        <taxon>Imparidentia</taxon>
        <taxon>Neoheterodontei</taxon>
        <taxon>Myida</taxon>
        <taxon>Dreissenoidea</taxon>
        <taxon>Dreissenidae</taxon>
        <taxon>Dreissena</taxon>
    </lineage>
</organism>
<accession>A0A9D4CUC4</accession>
<name>A0A9D4CUC4_DREPO</name>
<dbReference type="EMBL" id="JAIWYP010000011">
    <property type="protein sequence ID" value="KAH3733621.1"/>
    <property type="molecule type" value="Genomic_DNA"/>
</dbReference>